<dbReference type="RefSeq" id="WP_184301760.1">
    <property type="nucleotide sequence ID" value="NZ_JACHLP010000006.1"/>
</dbReference>
<keyword evidence="2" id="KW-0808">Transferase</keyword>
<dbReference type="PANTHER" id="PTHR33525">
    <property type="match status" value="1"/>
</dbReference>
<dbReference type="Pfam" id="PF08668">
    <property type="entry name" value="HDOD"/>
    <property type="match status" value="1"/>
</dbReference>
<dbReference type="EMBL" id="JACHLP010000006">
    <property type="protein sequence ID" value="MBB4844819.1"/>
    <property type="molecule type" value="Genomic_DNA"/>
</dbReference>
<dbReference type="SMART" id="SM00471">
    <property type="entry name" value="HDc"/>
    <property type="match status" value="1"/>
</dbReference>
<evidence type="ECO:0000313" key="2">
    <source>
        <dbReference type="EMBL" id="MBB4844819.1"/>
    </source>
</evidence>
<evidence type="ECO:0000259" key="1">
    <source>
        <dbReference type="PROSITE" id="PS51833"/>
    </source>
</evidence>
<protein>
    <submittedName>
        <fullName evidence="2">Putative nucleotidyltransferase with HDIG domain</fullName>
    </submittedName>
</protein>
<gene>
    <name evidence="2" type="ORF">HNP55_003363</name>
</gene>
<dbReference type="PROSITE" id="PS51833">
    <property type="entry name" value="HDOD"/>
    <property type="match status" value="1"/>
</dbReference>
<dbReference type="CDD" id="cd00077">
    <property type="entry name" value="HDc"/>
    <property type="match status" value="1"/>
</dbReference>
<dbReference type="InterPro" id="IPR003607">
    <property type="entry name" value="HD/PDEase_dom"/>
</dbReference>
<organism evidence="2 3">
    <name type="scientific">Roseateles oligotrophus</name>
    <dbReference type="NCBI Taxonomy" id="1769250"/>
    <lineage>
        <taxon>Bacteria</taxon>
        <taxon>Pseudomonadati</taxon>
        <taxon>Pseudomonadota</taxon>
        <taxon>Betaproteobacteria</taxon>
        <taxon>Burkholderiales</taxon>
        <taxon>Sphaerotilaceae</taxon>
        <taxon>Roseateles</taxon>
    </lineage>
</organism>
<feature type="domain" description="HDOD" evidence="1">
    <location>
        <begin position="16"/>
        <end position="210"/>
    </location>
</feature>
<dbReference type="InterPro" id="IPR052340">
    <property type="entry name" value="RNase_Y/CdgJ"/>
</dbReference>
<dbReference type="InterPro" id="IPR006675">
    <property type="entry name" value="HDIG_dom"/>
</dbReference>
<accession>A0A840LFK4</accession>
<dbReference type="Proteomes" id="UP000562027">
    <property type="component" value="Unassembled WGS sequence"/>
</dbReference>
<keyword evidence="3" id="KW-1185">Reference proteome</keyword>
<dbReference type="AlphaFoldDB" id="A0A840LFK4"/>
<dbReference type="PANTHER" id="PTHR33525:SF3">
    <property type="entry name" value="RIBONUCLEASE Y"/>
    <property type="match status" value="1"/>
</dbReference>
<dbReference type="InterPro" id="IPR013976">
    <property type="entry name" value="HDOD"/>
</dbReference>
<name>A0A840LFK4_9BURK</name>
<dbReference type="SUPFAM" id="SSF109604">
    <property type="entry name" value="HD-domain/PDEase-like"/>
    <property type="match status" value="1"/>
</dbReference>
<sequence>MKVKEAAESLQRVRELPSLRGVVLDLLGSLNDPQADVESVSAKVALDQAITAKLLRLANSPFFGLSRQITSVNDAAAIVGLRSLRNIAVAAALVDAFDPQRCPAFALRPFWRHAIGVALAAEAMAPLCELEAATAFSAGLLHDIGRLALALALPETYSELLQWQQEQDLPLLEAEQSRLGLTHCEAGAQLAEQWLLPPQLIRCIALHHQTELREPDLLVDLIHLADNLCHALDLGGDPGDAVPVFSLAGWQRLGLSNAQLLAVCKQTETRHESLCQALAIC</sequence>
<evidence type="ECO:0000313" key="3">
    <source>
        <dbReference type="Proteomes" id="UP000562027"/>
    </source>
</evidence>
<proteinExistence type="predicted"/>
<dbReference type="NCBIfam" id="TIGR00277">
    <property type="entry name" value="HDIG"/>
    <property type="match status" value="1"/>
</dbReference>
<reference evidence="2 3" key="1">
    <citation type="submission" date="2020-08" db="EMBL/GenBank/DDBJ databases">
        <title>Functional genomics of gut bacteria from endangered species of beetles.</title>
        <authorList>
            <person name="Carlos-Shanley C."/>
        </authorList>
    </citation>
    <scope>NUCLEOTIDE SEQUENCE [LARGE SCALE GENOMIC DNA]</scope>
    <source>
        <strain evidence="2 3">S00239</strain>
    </source>
</reference>
<comment type="caution">
    <text evidence="2">The sequence shown here is derived from an EMBL/GenBank/DDBJ whole genome shotgun (WGS) entry which is preliminary data.</text>
</comment>
<dbReference type="Gene3D" id="1.10.3210.10">
    <property type="entry name" value="Hypothetical protein af1432"/>
    <property type="match status" value="1"/>
</dbReference>
<dbReference type="GO" id="GO:0016740">
    <property type="term" value="F:transferase activity"/>
    <property type="evidence" value="ECO:0007669"/>
    <property type="project" value="UniProtKB-KW"/>
</dbReference>